<gene>
    <name evidence="13" type="primary">pheS_6</name>
    <name evidence="13" type="ORF">SDC9_20382</name>
</gene>
<dbReference type="InterPro" id="IPR004529">
    <property type="entry name" value="Phe-tRNA-synth_IIc_asu"/>
</dbReference>
<organism evidence="13">
    <name type="scientific">bioreactor metagenome</name>
    <dbReference type="NCBI Taxonomy" id="1076179"/>
    <lineage>
        <taxon>unclassified sequences</taxon>
        <taxon>metagenomes</taxon>
        <taxon>ecological metagenomes</taxon>
    </lineage>
</organism>
<dbReference type="NCBIfam" id="TIGR00468">
    <property type="entry name" value="pheS"/>
    <property type="match status" value="1"/>
</dbReference>
<dbReference type="HAMAP" id="MF_00282">
    <property type="entry name" value="Phe_tRNA_synth_alpha2"/>
    <property type="match status" value="1"/>
</dbReference>
<evidence type="ECO:0000256" key="10">
    <source>
        <dbReference type="ARBA" id="ARBA00022917"/>
    </source>
</evidence>
<evidence type="ECO:0000256" key="4">
    <source>
        <dbReference type="ARBA" id="ARBA00022490"/>
    </source>
</evidence>
<feature type="domain" description="Aminoacyl-transfer RNA synthetases class-II family profile" evidence="12">
    <location>
        <begin position="222"/>
        <end position="470"/>
    </location>
</feature>
<dbReference type="PANTHER" id="PTHR11538:SF40">
    <property type="entry name" value="PHENYLALANINE--TRNA LIGASE ALPHA SUBUNIT"/>
    <property type="match status" value="1"/>
</dbReference>
<dbReference type="InterPro" id="IPR022917">
    <property type="entry name" value="Phe_tRNA_ligase_alpha_bac/arc"/>
</dbReference>
<evidence type="ECO:0000256" key="8">
    <source>
        <dbReference type="ARBA" id="ARBA00022840"/>
    </source>
</evidence>
<proteinExistence type="inferred from homology"/>
<keyword evidence="8" id="KW-0067">ATP-binding</keyword>
<evidence type="ECO:0000256" key="11">
    <source>
        <dbReference type="ARBA" id="ARBA00023146"/>
    </source>
</evidence>
<protein>
    <recommendedName>
        <fullName evidence="3">phenylalanine--tRNA ligase</fullName>
        <ecNumber evidence="3">6.1.1.20</ecNumber>
    </recommendedName>
</protein>
<evidence type="ECO:0000256" key="2">
    <source>
        <dbReference type="ARBA" id="ARBA00006703"/>
    </source>
</evidence>
<comment type="subcellular location">
    <subcellularLocation>
        <location evidence="1">Cytoplasm</location>
    </subcellularLocation>
</comment>
<evidence type="ECO:0000256" key="6">
    <source>
        <dbReference type="ARBA" id="ARBA00022723"/>
    </source>
</evidence>
<dbReference type="Pfam" id="PF01409">
    <property type="entry name" value="tRNA-synt_2d"/>
    <property type="match status" value="1"/>
</dbReference>
<keyword evidence="6" id="KW-0479">Metal-binding</keyword>
<evidence type="ECO:0000256" key="7">
    <source>
        <dbReference type="ARBA" id="ARBA00022741"/>
    </source>
</evidence>
<keyword evidence="10" id="KW-0648">Protein biosynthesis</keyword>
<keyword evidence="5 13" id="KW-0436">Ligase</keyword>
<dbReference type="CDD" id="cd00496">
    <property type="entry name" value="PheRS_alpha_core"/>
    <property type="match status" value="1"/>
</dbReference>
<dbReference type="Gene3D" id="3.30.930.10">
    <property type="entry name" value="Bira Bifunctional Protein, Domain 2"/>
    <property type="match status" value="1"/>
</dbReference>
<dbReference type="InterPro" id="IPR006195">
    <property type="entry name" value="aa-tRNA-synth_II"/>
</dbReference>
<keyword evidence="4" id="KW-0963">Cytoplasm</keyword>
<dbReference type="Gene3D" id="1.10.10.2330">
    <property type="match status" value="1"/>
</dbReference>
<dbReference type="EC" id="6.1.1.20" evidence="3"/>
<keyword evidence="7" id="KW-0547">Nucleotide-binding</keyword>
<dbReference type="FunFam" id="3.30.930.10:FF:000095">
    <property type="entry name" value="Phenylalanine--tRNA ligase alpha subunit"/>
    <property type="match status" value="1"/>
</dbReference>
<dbReference type="Gene3D" id="1.10.10.2320">
    <property type="match status" value="1"/>
</dbReference>
<dbReference type="AlphaFoldDB" id="A0A644U6K2"/>
<dbReference type="NCBIfam" id="NF003210">
    <property type="entry name" value="PRK04172.1"/>
    <property type="match status" value="1"/>
</dbReference>
<dbReference type="Gene3D" id="3.30.1370.240">
    <property type="match status" value="1"/>
</dbReference>
<dbReference type="InterPro" id="IPR002319">
    <property type="entry name" value="Phenylalanyl-tRNA_Synthase"/>
</dbReference>
<evidence type="ECO:0000259" key="12">
    <source>
        <dbReference type="PROSITE" id="PS50862"/>
    </source>
</evidence>
<dbReference type="EMBL" id="VSSQ01000081">
    <property type="protein sequence ID" value="MPL74567.1"/>
    <property type="molecule type" value="Genomic_DNA"/>
</dbReference>
<sequence>MDLTINEKRVLAALNGSGPKVAETLAEKMDAPVESVIQWAHLCADKGLVTLDKTVTELAKLTPEGERYAKDGLPERQIIASIDGSVPLAELTKNPLSKIAIGWLRKKNWVTIKDGIVYVNENISAGEDELALKNPVPGTPACKELVKRGLTEIIENTKWMVALSPEGERIAKEGLDLREEVATLTREQILSGEWKTLLLRKYSIGKLPKKIYGGRIHPNQLILDEIRDLLFEMGFTEFHGSIVQNSFWNFDSLYQPQDHPAREMQDTFHLAEELPLPDGWEKIRDIHKFGGDTGSTGWGGEWSPDVGKKCVLRTHSTSLSIQYLAEHPNPPLKAFSISRVYRRETIDPTHLPEFEQLEGIVMDKDLHFGHLLGFFKEFFGRMGFEEVRFRPGYFPYTEPSVEPEVWVDGLGWVELGGAGIFRKEVTAPWGIDCPVLAWGLGVSRVSMLRMGLKDLRQLYKSDIDWIRSSPVRRS</sequence>
<reference evidence="13" key="1">
    <citation type="submission" date="2019-08" db="EMBL/GenBank/DDBJ databases">
        <authorList>
            <person name="Kucharzyk K."/>
            <person name="Murdoch R.W."/>
            <person name="Higgins S."/>
            <person name="Loffler F."/>
        </authorList>
    </citation>
    <scope>NUCLEOTIDE SEQUENCE</scope>
</reference>
<accession>A0A644U6K2</accession>
<evidence type="ECO:0000256" key="1">
    <source>
        <dbReference type="ARBA" id="ARBA00004496"/>
    </source>
</evidence>
<dbReference type="GO" id="GO:0004826">
    <property type="term" value="F:phenylalanine-tRNA ligase activity"/>
    <property type="evidence" value="ECO:0007669"/>
    <property type="project" value="UniProtKB-EC"/>
</dbReference>
<dbReference type="GO" id="GO:0000049">
    <property type="term" value="F:tRNA binding"/>
    <property type="evidence" value="ECO:0007669"/>
    <property type="project" value="InterPro"/>
</dbReference>
<keyword evidence="9" id="KW-0460">Magnesium</keyword>
<name>A0A644U6K2_9ZZZZ</name>
<evidence type="ECO:0000313" key="13">
    <source>
        <dbReference type="EMBL" id="MPL74567.1"/>
    </source>
</evidence>
<dbReference type="PROSITE" id="PS50862">
    <property type="entry name" value="AA_TRNA_LIGASE_II"/>
    <property type="match status" value="1"/>
</dbReference>
<evidence type="ECO:0000256" key="3">
    <source>
        <dbReference type="ARBA" id="ARBA00012814"/>
    </source>
</evidence>
<dbReference type="PANTHER" id="PTHR11538">
    <property type="entry name" value="PHENYLALANYL-TRNA SYNTHETASE"/>
    <property type="match status" value="1"/>
</dbReference>
<dbReference type="InterPro" id="IPR045864">
    <property type="entry name" value="aa-tRNA-synth_II/BPL/LPL"/>
</dbReference>
<evidence type="ECO:0000256" key="9">
    <source>
        <dbReference type="ARBA" id="ARBA00022842"/>
    </source>
</evidence>
<dbReference type="GO" id="GO:0006432">
    <property type="term" value="P:phenylalanyl-tRNA aminoacylation"/>
    <property type="evidence" value="ECO:0007669"/>
    <property type="project" value="InterPro"/>
</dbReference>
<dbReference type="GO" id="GO:0005524">
    <property type="term" value="F:ATP binding"/>
    <property type="evidence" value="ECO:0007669"/>
    <property type="project" value="UniProtKB-KW"/>
</dbReference>
<comment type="similarity">
    <text evidence="2">Belongs to the class-II aminoacyl-tRNA synthetase family. Phe-tRNA synthetase alpha subunit type 2 subfamily.</text>
</comment>
<evidence type="ECO:0000256" key="5">
    <source>
        <dbReference type="ARBA" id="ARBA00022598"/>
    </source>
</evidence>
<keyword evidence="11" id="KW-0030">Aminoacyl-tRNA synthetase</keyword>
<dbReference type="SUPFAM" id="SSF55681">
    <property type="entry name" value="Class II aaRS and biotin synthetases"/>
    <property type="match status" value="1"/>
</dbReference>
<dbReference type="GO" id="GO:0005737">
    <property type="term" value="C:cytoplasm"/>
    <property type="evidence" value="ECO:0007669"/>
    <property type="project" value="UniProtKB-SubCell"/>
</dbReference>
<dbReference type="GO" id="GO:0046872">
    <property type="term" value="F:metal ion binding"/>
    <property type="evidence" value="ECO:0007669"/>
    <property type="project" value="UniProtKB-KW"/>
</dbReference>
<comment type="caution">
    <text evidence="13">The sequence shown here is derived from an EMBL/GenBank/DDBJ whole genome shotgun (WGS) entry which is preliminary data.</text>
</comment>